<keyword evidence="3" id="KW-1185">Reference proteome</keyword>
<comment type="caution">
    <text evidence="2">The sequence shown here is derived from an EMBL/GenBank/DDBJ whole genome shotgun (WGS) entry which is preliminary data.</text>
</comment>
<evidence type="ECO:0008006" key="4">
    <source>
        <dbReference type="Google" id="ProtNLM"/>
    </source>
</evidence>
<evidence type="ECO:0000313" key="2">
    <source>
        <dbReference type="EMBL" id="OAB48447.1"/>
    </source>
</evidence>
<accession>A0A168R0V5</accession>
<reference evidence="2 3" key="1">
    <citation type="submission" date="2016-03" db="EMBL/GenBank/DDBJ databases">
        <title>Draft genome sequence of Paenibacillus antarcticus CECT 5836.</title>
        <authorList>
            <person name="Shin S.-K."/>
            <person name="Yi H."/>
        </authorList>
    </citation>
    <scope>NUCLEOTIDE SEQUENCE [LARGE SCALE GENOMIC DNA]</scope>
    <source>
        <strain evidence="2 3">CECT 5836</strain>
    </source>
</reference>
<dbReference type="Proteomes" id="UP000077355">
    <property type="component" value="Unassembled WGS sequence"/>
</dbReference>
<name>A0A168R0V5_9BACL</name>
<keyword evidence="1" id="KW-1133">Transmembrane helix</keyword>
<organism evidence="2 3">
    <name type="scientific">Paenibacillus antarcticus</name>
    <dbReference type="NCBI Taxonomy" id="253703"/>
    <lineage>
        <taxon>Bacteria</taxon>
        <taxon>Bacillati</taxon>
        <taxon>Bacillota</taxon>
        <taxon>Bacilli</taxon>
        <taxon>Bacillales</taxon>
        <taxon>Paenibacillaceae</taxon>
        <taxon>Paenibacillus</taxon>
    </lineage>
</organism>
<sequence length="170" mass="18976">MKSCPYCAEEVKNEAIKCKHCGSMIESVHQQQEAATTETYPKKKTLNIKFMVVGLIAVIVVLGIVFFGMRDTSGPLEISQGFVMDVKKGDYSSAKKSFSTDAKSTYTDLDLKRLKEKFSSGVAYTAQNNLTMTGDNAVQIVEHTGIDGKTTRHMIYLEKDFWGWKIISLN</sequence>
<keyword evidence="1" id="KW-0812">Transmembrane</keyword>
<proteinExistence type="predicted"/>
<feature type="transmembrane region" description="Helical" evidence="1">
    <location>
        <begin position="50"/>
        <end position="69"/>
    </location>
</feature>
<protein>
    <recommendedName>
        <fullName evidence="4">DUF4878 domain-containing protein</fullName>
    </recommendedName>
</protein>
<evidence type="ECO:0000313" key="3">
    <source>
        <dbReference type="Proteomes" id="UP000077355"/>
    </source>
</evidence>
<keyword evidence="1" id="KW-0472">Membrane</keyword>
<evidence type="ECO:0000256" key="1">
    <source>
        <dbReference type="SAM" id="Phobius"/>
    </source>
</evidence>
<dbReference type="AlphaFoldDB" id="A0A168R0V5"/>
<gene>
    <name evidence="2" type="ORF">PBAT_02105</name>
</gene>
<dbReference type="EMBL" id="LVJI01000001">
    <property type="protein sequence ID" value="OAB48447.1"/>
    <property type="molecule type" value="Genomic_DNA"/>
</dbReference>